<evidence type="ECO:0000256" key="2">
    <source>
        <dbReference type="ARBA" id="ARBA00022692"/>
    </source>
</evidence>
<dbReference type="Pfam" id="PF05140">
    <property type="entry name" value="ResB"/>
    <property type="match status" value="1"/>
</dbReference>
<name>A0A329QKV9_9ACTN</name>
<evidence type="ECO:0000256" key="4">
    <source>
        <dbReference type="ARBA" id="ARBA00022989"/>
    </source>
</evidence>
<dbReference type="InterPro" id="IPR007816">
    <property type="entry name" value="ResB-like_domain"/>
</dbReference>
<feature type="region of interest" description="Disordered" evidence="6">
    <location>
        <begin position="1"/>
        <end position="37"/>
    </location>
</feature>
<dbReference type="PANTHER" id="PTHR31566">
    <property type="entry name" value="CYTOCHROME C BIOGENESIS PROTEIN CCS1, CHLOROPLASTIC"/>
    <property type="match status" value="1"/>
</dbReference>
<dbReference type="OrthoDB" id="3949537at2"/>
<reference evidence="9 10" key="1">
    <citation type="submission" date="2018-06" db="EMBL/GenBank/DDBJ databases">
        <title>Phytoactinopolyspora halophila sp. nov., a novel halophilic actinomycete isolated from a saline soil in China.</title>
        <authorList>
            <person name="Tang S.-K."/>
        </authorList>
    </citation>
    <scope>NUCLEOTIDE SEQUENCE [LARGE SCALE GENOMIC DNA]</scope>
    <source>
        <strain evidence="9 10">YIM 96934</strain>
    </source>
</reference>
<feature type="transmembrane region" description="Helical" evidence="7">
    <location>
        <begin position="209"/>
        <end position="230"/>
    </location>
</feature>
<sequence length="556" mass="60870">MSDDRTSGRDESSAVPEGRADDAGQERPETSVPGPPPALRPGEFLRWAWRQFTSMRVALILLFLLAVAAIPGSVVPQADVDPVAVRDFRERNPELSEWYDRLGLFDVFSAPWFAAIYLALLVSLVGCILPRSRQHWKAMRMRPPRAPRRLSRMPAYRTFEVDADPDVVTEAAHDELRSRRFRMAERTNGTAEDDAVGGEAGHLHETGNLVFHLSLVVVLLAVAVGGLFGYRGTVIVPEGSGFANTVVQYDNLTSGALFDPADLPPFTVEVEEFAMEFVDSGQHIGQPSNYDATVSFVPEPGAEPERHNIRVNEPLNLDGTLIHILNPGYAPKITVRSAEGEVLAEGPVPFLPQDESFTSTGVVKVPRPDEDGPDLGIEGVFLPTGYLDDAGPRSIFPEPRMPQLYLTAFHGDLGLDDGTPQSIYRLEQDQLEQFDVDGEPFAEVLGVDETVELPGDGSTVTFDGYVTWVNLQISRDSGREIALAGAVVAVAGLLGSLYVRRRRLWVRARATDGGRTVVEVAGLNRSEGGANLDDEVESVVDGLRFRLGEHRSDEEH</sequence>
<protein>
    <submittedName>
        <fullName evidence="9">Cytochrome c biogenesis protein ResB</fullName>
    </submittedName>
</protein>
<evidence type="ECO:0000256" key="6">
    <source>
        <dbReference type="SAM" id="MobiDB-lite"/>
    </source>
</evidence>
<keyword evidence="3" id="KW-0201">Cytochrome c-type biogenesis</keyword>
<feature type="transmembrane region" description="Helical" evidence="7">
    <location>
        <begin position="112"/>
        <end position="132"/>
    </location>
</feature>
<gene>
    <name evidence="9" type="ORF">DPM12_13445</name>
</gene>
<dbReference type="RefSeq" id="WP_112258847.1">
    <property type="nucleotide sequence ID" value="NZ_QMIG01000014.1"/>
</dbReference>
<evidence type="ECO:0000256" key="1">
    <source>
        <dbReference type="ARBA" id="ARBA00004141"/>
    </source>
</evidence>
<evidence type="ECO:0000256" key="3">
    <source>
        <dbReference type="ARBA" id="ARBA00022748"/>
    </source>
</evidence>
<feature type="transmembrane region" description="Helical" evidence="7">
    <location>
        <begin position="481"/>
        <end position="499"/>
    </location>
</feature>
<keyword evidence="2 7" id="KW-0812">Transmembrane</keyword>
<dbReference type="EMBL" id="QMIG01000014">
    <property type="protein sequence ID" value="RAW13077.1"/>
    <property type="molecule type" value="Genomic_DNA"/>
</dbReference>
<dbReference type="GO" id="GO:0016020">
    <property type="term" value="C:membrane"/>
    <property type="evidence" value="ECO:0007669"/>
    <property type="project" value="UniProtKB-SubCell"/>
</dbReference>
<keyword evidence="10" id="KW-1185">Reference proteome</keyword>
<evidence type="ECO:0000256" key="7">
    <source>
        <dbReference type="SAM" id="Phobius"/>
    </source>
</evidence>
<accession>A0A329QKV9</accession>
<feature type="compositionally biased region" description="Basic and acidic residues" evidence="6">
    <location>
        <begin position="1"/>
        <end position="29"/>
    </location>
</feature>
<comment type="subcellular location">
    <subcellularLocation>
        <location evidence="1">Membrane</location>
        <topology evidence="1">Multi-pass membrane protein</topology>
    </subcellularLocation>
</comment>
<keyword evidence="5 7" id="KW-0472">Membrane</keyword>
<comment type="caution">
    <text evidence="9">The sequence shown here is derived from an EMBL/GenBank/DDBJ whole genome shotgun (WGS) entry which is preliminary data.</text>
</comment>
<evidence type="ECO:0000313" key="10">
    <source>
        <dbReference type="Proteomes" id="UP000250462"/>
    </source>
</evidence>
<dbReference type="Proteomes" id="UP000250462">
    <property type="component" value="Unassembled WGS sequence"/>
</dbReference>
<dbReference type="AlphaFoldDB" id="A0A329QKV9"/>
<keyword evidence="4 7" id="KW-1133">Transmembrane helix</keyword>
<proteinExistence type="predicted"/>
<dbReference type="InterPro" id="IPR023494">
    <property type="entry name" value="Cyt_c_bgen_Ccs1/CcsB/ResB"/>
</dbReference>
<feature type="transmembrane region" description="Helical" evidence="7">
    <location>
        <begin position="57"/>
        <end position="75"/>
    </location>
</feature>
<evidence type="ECO:0000256" key="5">
    <source>
        <dbReference type="ARBA" id="ARBA00023136"/>
    </source>
</evidence>
<evidence type="ECO:0000259" key="8">
    <source>
        <dbReference type="Pfam" id="PF05140"/>
    </source>
</evidence>
<feature type="domain" description="ResB-like" evidence="8">
    <location>
        <begin position="55"/>
        <end position="527"/>
    </location>
</feature>
<evidence type="ECO:0000313" key="9">
    <source>
        <dbReference type="EMBL" id="RAW13077.1"/>
    </source>
</evidence>
<organism evidence="9 10">
    <name type="scientific">Phytoactinopolyspora halophila</name>
    <dbReference type="NCBI Taxonomy" id="1981511"/>
    <lineage>
        <taxon>Bacteria</taxon>
        <taxon>Bacillati</taxon>
        <taxon>Actinomycetota</taxon>
        <taxon>Actinomycetes</taxon>
        <taxon>Jiangellales</taxon>
        <taxon>Jiangellaceae</taxon>
        <taxon>Phytoactinopolyspora</taxon>
    </lineage>
</organism>
<dbReference type="GO" id="GO:0017004">
    <property type="term" value="P:cytochrome complex assembly"/>
    <property type="evidence" value="ECO:0007669"/>
    <property type="project" value="UniProtKB-KW"/>
</dbReference>
<dbReference type="PANTHER" id="PTHR31566:SF0">
    <property type="entry name" value="CYTOCHROME C BIOGENESIS PROTEIN CCS1, CHLOROPLASTIC"/>
    <property type="match status" value="1"/>
</dbReference>